<dbReference type="Gene3D" id="3.40.50.1110">
    <property type="entry name" value="SGNH hydrolase"/>
    <property type="match status" value="1"/>
</dbReference>
<dbReference type="Proteomes" id="UP000290408">
    <property type="component" value="Chromosome"/>
</dbReference>
<evidence type="ECO:0000259" key="1">
    <source>
        <dbReference type="Pfam" id="PF13472"/>
    </source>
</evidence>
<dbReference type="CDD" id="cd01832">
    <property type="entry name" value="SGNH_hydrolase_like_1"/>
    <property type="match status" value="1"/>
</dbReference>
<evidence type="ECO:0000313" key="2">
    <source>
        <dbReference type="EMBL" id="QBF44867.1"/>
    </source>
</evidence>
<dbReference type="GO" id="GO:0016787">
    <property type="term" value="F:hydrolase activity"/>
    <property type="evidence" value="ECO:0007669"/>
    <property type="project" value="UniProtKB-KW"/>
</dbReference>
<dbReference type="AlphaFoldDB" id="A0A4P6MT45"/>
<reference evidence="2 3" key="1">
    <citation type="submission" date="2019-02" db="EMBL/GenBank/DDBJ databases">
        <title>Genomic data mining of an Antarctic deep-sea actinobacterium, Janibacterlimosus P3-3-X1.</title>
        <authorList>
            <person name="Liao L."/>
            <person name="Chen B."/>
        </authorList>
    </citation>
    <scope>NUCLEOTIDE SEQUENCE [LARGE SCALE GENOMIC DNA]</scope>
    <source>
        <strain evidence="2 3">P3-3-X1</strain>
    </source>
</reference>
<dbReference type="Pfam" id="PF13472">
    <property type="entry name" value="Lipase_GDSL_2"/>
    <property type="match status" value="1"/>
</dbReference>
<dbReference type="OrthoDB" id="3465773at2"/>
<gene>
    <name evidence="2" type="ORF">EXU32_00395</name>
</gene>
<dbReference type="STRING" id="1216970.GCA_001570985_02276"/>
<feature type="domain" description="SGNH hydrolase-type esterase" evidence="1">
    <location>
        <begin position="7"/>
        <end position="181"/>
    </location>
</feature>
<protein>
    <submittedName>
        <fullName evidence="2">SGNH/GDSL hydrolase family protein</fullName>
    </submittedName>
</protein>
<evidence type="ECO:0000313" key="3">
    <source>
        <dbReference type="Proteomes" id="UP000290408"/>
    </source>
</evidence>
<dbReference type="EMBL" id="CP036164">
    <property type="protein sequence ID" value="QBF44867.1"/>
    <property type="molecule type" value="Genomic_DNA"/>
</dbReference>
<keyword evidence="3" id="KW-1185">Reference proteome</keyword>
<dbReference type="SUPFAM" id="SSF52266">
    <property type="entry name" value="SGNH hydrolase"/>
    <property type="match status" value="1"/>
</dbReference>
<dbReference type="PANTHER" id="PTHR43784:SF2">
    <property type="entry name" value="GDSL-LIKE LIPASE_ACYLHYDROLASE, PUTATIVE (AFU_ORTHOLOGUE AFUA_2G00820)-RELATED"/>
    <property type="match status" value="1"/>
</dbReference>
<sequence length="279" mass="31286">MSRLFVAVGDSFTEGVGDPHLHYPNQVRGWADRLARQLGRADPTWRYANLAIRSKFLDQVVADQLEPALALDPTHISFCAGGNDLLALRADVDGIADRYEQALLRLVGSGAEVIAFTTFVPRASGLLKPLVRRVDAFNAAIRDLAATHDVTLVDHDAMREFDDRGLWALDRIHLSRPGHKRMAAQVAQTLGVPHTLKLSDLVPPDRLGWRHAMRGEAEFVRDEVIPLVRRRLRGAYEGDTTRPKWPEPIHPADGMKRLAAEQAAIERRLREWGEVLERL</sequence>
<dbReference type="PANTHER" id="PTHR43784">
    <property type="entry name" value="GDSL-LIKE LIPASE/ACYLHYDROLASE, PUTATIVE (AFU_ORTHOLOGUE AFUA_2G00820)-RELATED"/>
    <property type="match status" value="1"/>
</dbReference>
<keyword evidence="2" id="KW-0378">Hydrolase</keyword>
<dbReference type="KEGG" id="jli:EXU32_00395"/>
<dbReference type="InterPro" id="IPR053140">
    <property type="entry name" value="GDSL_Rv0518-like"/>
</dbReference>
<name>A0A4P6MT45_9MICO</name>
<dbReference type="RefSeq" id="WP_130628120.1">
    <property type="nucleotide sequence ID" value="NZ_CP036164.1"/>
</dbReference>
<organism evidence="2 3">
    <name type="scientific">Janibacter limosus</name>
    <dbReference type="NCBI Taxonomy" id="53458"/>
    <lineage>
        <taxon>Bacteria</taxon>
        <taxon>Bacillati</taxon>
        <taxon>Actinomycetota</taxon>
        <taxon>Actinomycetes</taxon>
        <taxon>Micrococcales</taxon>
        <taxon>Intrasporangiaceae</taxon>
        <taxon>Janibacter</taxon>
    </lineage>
</organism>
<dbReference type="InterPro" id="IPR036514">
    <property type="entry name" value="SGNH_hydro_sf"/>
</dbReference>
<dbReference type="InterPro" id="IPR013830">
    <property type="entry name" value="SGNH_hydro"/>
</dbReference>
<proteinExistence type="predicted"/>
<accession>A0A4P6MT45</accession>